<dbReference type="InterPro" id="IPR001005">
    <property type="entry name" value="SANT/Myb"/>
</dbReference>
<dbReference type="SUPFAM" id="SSF46689">
    <property type="entry name" value="Homeodomain-like"/>
    <property type="match status" value="1"/>
</dbReference>
<accession>A0A2Z7D5W8</accession>
<feature type="compositionally biased region" description="Low complexity" evidence="3">
    <location>
        <begin position="174"/>
        <end position="184"/>
    </location>
</feature>
<dbReference type="CDD" id="cd00167">
    <property type="entry name" value="SANT"/>
    <property type="match status" value="1"/>
</dbReference>
<protein>
    <submittedName>
        <fullName evidence="6">Uncharacterized protein</fullName>
    </submittedName>
</protein>
<evidence type="ECO:0000313" key="7">
    <source>
        <dbReference type="Proteomes" id="UP000250235"/>
    </source>
</evidence>
<keyword evidence="2" id="KW-0539">Nucleus</keyword>
<dbReference type="Gene3D" id="1.10.10.60">
    <property type="entry name" value="Homeodomain-like"/>
    <property type="match status" value="1"/>
</dbReference>
<evidence type="ECO:0000259" key="4">
    <source>
        <dbReference type="PROSITE" id="PS50090"/>
    </source>
</evidence>
<evidence type="ECO:0000256" key="2">
    <source>
        <dbReference type="ARBA" id="ARBA00023242"/>
    </source>
</evidence>
<dbReference type="PROSITE" id="PS51294">
    <property type="entry name" value="HTH_MYB"/>
    <property type="match status" value="1"/>
</dbReference>
<evidence type="ECO:0000256" key="1">
    <source>
        <dbReference type="ARBA" id="ARBA00004123"/>
    </source>
</evidence>
<dbReference type="Proteomes" id="UP000250235">
    <property type="component" value="Unassembled WGS sequence"/>
</dbReference>
<dbReference type="InterPro" id="IPR009057">
    <property type="entry name" value="Homeodomain-like_sf"/>
</dbReference>
<evidence type="ECO:0000256" key="3">
    <source>
        <dbReference type="SAM" id="MobiDB-lite"/>
    </source>
</evidence>
<keyword evidence="7" id="KW-1185">Reference proteome</keyword>
<feature type="region of interest" description="Disordered" evidence="3">
    <location>
        <begin position="280"/>
        <end position="363"/>
    </location>
</feature>
<evidence type="ECO:0000259" key="5">
    <source>
        <dbReference type="PROSITE" id="PS51294"/>
    </source>
</evidence>
<organism evidence="6 7">
    <name type="scientific">Dorcoceras hygrometricum</name>
    <dbReference type="NCBI Taxonomy" id="472368"/>
    <lineage>
        <taxon>Eukaryota</taxon>
        <taxon>Viridiplantae</taxon>
        <taxon>Streptophyta</taxon>
        <taxon>Embryophyta</taxon>
        <taxon>Tracheophyta</taxon>
        <taxon>Spermatophyta</taxon>
        <taxon>Magnoliopsida</taxon>
        <taxon>eudicotyledons</taxon>
        <taxon>Gunneridae</taxon>
        <taxon>Pentapetalae</taxon>
        <taxon>asterids</taxon>
        <taxon>lamiids</taxon>
        <taxon>Lamiales</taxon>
        <taxon>Gesneriaceae</taxon>
        <taxon>Didymocarpoideae</taxon>
        <taxon>Trichosporeae</taxon>
        <taxon>Loxocarpinae</taxon>
        <taxon>Dorcoceras</taxon>
    </lineage>
</organism>
<feature type="domain" description="HTH myb-type" evidence="5">
    <location>
        <begin position="9"/>
        <end position="42"/>
    </location>
</feature>
<proteinExistence type="predicted"/>
<feature type="domain" description="Myb-like" evidence="4">
    <location>
        <begin position="9"/>
        <end position="60"/>
    </location>
</feature>
<feature type="region of interest" description="Disordered" evidence="3">
    <location>
        <begin position="89"/>
        <end position="190"/>
    </location>
</feature>
<dbReference type="Pfam" id="PF00249">
    <property type="entry name" value="Myb_DNA-binding"/>
    <property type="match status" value="1"/>
</dbReference>
<dbReference type="OrthoDB" id="2143914at2759"/>
<feature type="compositionally biased region" description="Basic and acidic residues" evidence="3">
    <location>
        <begin position="99"/>
        <end position="149"/>
    </location>
</feature>
<dbReference type="PROSITE" id="PS50090">
    <property type="entry name" value="MYB_LIKE"/>
    <property type="match status" value="1"/>
</dbReference>
<dbReference type="EMBL" id="KQ989031">
    <property type="protein sequence ID" value="KZV55022.1"/>
    <property type="molecule type" value="Genomic_DNA"/>
</dbReference>
<comment type="subcellular location">
    <subcellularLocation>
        <location evidence="1">Nucleus</location>
    </subcellularLocation>
</comment>
<evidence type="ECO:0000313" key="6">
    <source>
        <dbReference type="EMBL" id="KZV55022.1"/>
    </source>
</evidence>
<reference evidence="6 7" key="1">
    <citation type="journal article" date="2015" name="Proc. Natl. Acad. Sci. U.S.A.">
        <title>The resurrection genome of Boea hygrometrica: A blueprint for survival of dehydration.</title>
        <authorList>
            <person name="Xiao L."/>
            <person name="Yang G."/>
            <person name="Zhang L."/>
            <person name="Yang X."/>
            <person name="Zhao S."/>
            <person name="Ji Z."/>
            <person name="Zhou Q."/>
            <person name="Hu M."/>
            <person name="Wang Y."/>
            <person name="Chen M."/>
            <person name="Xu Y."/>
            <person name="Jin H."/>
            <person name="Xiao X."/>
            <person name="Hu G."/>
            <person name="Bao F."/>
            <person name="Hu Y."/>
            <person name="Wan P."/>
            <person name="Li L."/>
            <person name="Deng X."/>
            <person name="Kuang T."/>
            <person name="Xiang C."/>
            <person name="Zhu J.K."/>
            <person name="Oliver M.J."/>
            <person name="He Y."/>
        </authorList>
    </citation>
    <scope>NUCLEOTIDE SEQUENCE [LARGE SCALE GENOMIC DNA]</scope>
    <source>
        <strain evidence="7">cv. XS01</strain>
    </source>
</reference>
<dbReference type="InterPro" id="IPR017930">
    <property type="entry name" value="Myb_dom"/>
</dbReference>
<dbReference type="AlphaFoldDB" id="A0A2Z7D5W8"/>
<gene>
    <name evidence="6" type="ORF">F511_33766</name>
</gene>
<sequence>MATNVIKTDTDRIKGPWSPEEDDLLQLLVQKHGPRNWSLISKSISKLEADQIIQELRTKELRSTHLEAWISLEELISLEERTSFGQFSLEHKTQRRSAHRDDKRSDDRYRRDDKKEDQYKREDKTEERAVERSKERSKDRRMRTRGDKRPSRKHDRKVLVAEESTKSWADTDSESSSISSSSSDSEQEEVHCLMADQTSDDEVFNFSNVEFTREDLVSALNDMVKEYMKLSHSFEEAKAENISLKSSSIESSSDELEDIDSLKIELNKLTVENDLLRNESSELKAENSPKLNENGKADIGFQRPENSKPSWLKNKLDKDKAKAAGLKPRPAVKPGFPENNTTRKTTKPQRDMWSNPSTESNYKTAVNNKNKMQMLCMQPGTTAEGYNQEREPKNSMHSSTEICNRICGHAGTREQIPPAGTRRNTQNGVAPTNQNATVFALNKRDKAAAGYKHATSFHVTQRIQISLKRRRLGISRYQNTLRLDFTKSTNSHHETRSHNQISQPDLYSKYENFQNCLKCEI</sequence>
<feature type="compositionally biased region" description="Polar residues" evidence="3">
    <location>
        <begin position="352"/>
        <end position="363"/>
    </location>
</feature>
<dbReference type="Gene3D" id="6.10.250.2910">
    <property type="match status" value="1"/>
</dbReference>
<name>A0A2Z7D5W8_9LAMI</name>
<dbReference type="GO" id="GO:0005634">
    <property type="term" value="C:nucleus"/>
    <property type="evidence" value="ECO:0007669"/>
    <property type="project" value="UniProtKB-SubCell"/>
</dbReference>
<dbReference type="SMART" id="SM00717">
    <property type="entry name" value="SANT"/>
    <property type="match status" value="1"/>
</dbReference>